<reference evidence="3" key="1">
    <citation type="submission" date="2009-07" db="EMBL/GenBank/DDBJ databases">
        <title>Complete sequence of chromosome of Methylovorus sp. SIP3-4.</title>
        <authorList>
            <person name="Lucas S."/>
            <person name="Copeland A."/>
            <person name="Lapidus A."/>
            <person name="Glavina del Rio T."/>
            <person name="Tice H."/>
            <person name="Bruce D."/>
            <person name="Goodwin L."/>
            <person name="Pitluck S."/>
            <person name="Clum A."/>
            <person name="Larimer F."/>
            <person name="Land M."/>
            <person name="Hauser L."/>
            <person name="Kyrpides N."/>
            <person name="Mikhailova N."/>
            <person name="Kayluzhnaya M."/>
            <person name="Chistoserdova L."/>
        </authorList>
    </citation>
    <scope>NUCLEOTIDE SEQUENCE [LARGE SCALE GENOMIC DNA]</scope>
    <source>
        <strain evidence="3">SIP3-4</strain>
    </source>
</reference>
<evidence type="ECO:0000313" key="2">
    <source>
        <dbReference type="EMBL" id="ACT49776.1"/>
    </source>
</evidence>
<gene>
    <name evidence="2" type="ordered locus">Msip34_0528</name>
</gene>
<sequence precursor="true">MIRIICILMAAACISLQSALPAFAETVVGMPFNVKGERLDVTPPAGWKIVWMEGDPKGEYFVEYAPPGEDVETWKTGHLSIIRKPYPSAQTMKEIRDAKLKVADVALIGMVKRLSGSCAGYEEITMRTTTANGLYSALGGGYCGKPSENAPLGEGAFVAFYESKNFIYKVQYSWRPQSEAEKQSSLWAIDAAHAKLYRESMKSAALCDESKKTCKTRYLP</sequence>
<dbReference type="KEGG" id="mei:Msip34_0528"/>
<proteinExistence type="predicted"/>
<reference evidence="2 3" key="2">
    <citation type="journal article" date="2011" name="J. Bacteriol.">
        <title>Genomes of three methylotrophs from a single niche uncover genetic and metabolic divergence of Methylophilaceae.</title>
        <authorList>
            <person name="Lapidus A."/>
            <person name="Clum A."/>
            <person name="Labutti K."/>
            <person name="Kaluzhnaya M.G."/>
            <person name="Lim S."/>
            <person name="Beck D.A."/>
            <person name="Glavina Del Rio T."/>
            <person name="Nolan M."/>
            <person name="Mavromatis K."/>
            <person name="Huntemann M."/>
            <person name="Lucas S."/>
            <person name="Lidstrom M.E."/>
            <person name="Ivanova N."/>
            <person name="Chistoserdova L."/>
        </authorList>
    </citation>
    <scope>NUCLEOTIDE SEQUENCE [LARGE SCALE GENOMIC DNA]</scope>
    <source>
        <strain evidence="2 3">SIP3-4</strain>
    </source>
</reference>
<keyword evidence="3" id="KW-1185">Reference proteome</keyword>
<organism evidence="2 3">
    <name type="scientific">Methylovorus glucosotrophus (strain SIP3-4)</name>
    <dbReference type="NCBI Taxonomy" id="582744"/>
    <lineage>
        <taxon>Bacteria</taxon>
        <taxon>Pseudomonadati</taxon>
        <taxon>Pseudomonadota</taxon>
        <taxon>Betaproteobacteria</taxon>
        <taxon>Nitrosomonadales</taxon>
        <taxon>Methylophilaceae</taxon>
        <taxon>Methylovorus</taxon>
    </lineage>
</organism>
<dbReference type="HOGENOM" id="CLU_1254506_0_0_4"/>
<dbReference type="eggNOG" id="ENOG5032UF2">
    <property type="taxonomic scope" value="Bacteria"/>
</dbReference>
<feature type="signal peptide" evidence="1">
    <location>
        <begin position="1"/>
        <end position="24"/>
    </location>
</feature>
<feature type="chain" id="PRO_5002973741" description="Lipoprotein" evidence="1">
    <location>
        <begin position="25"/>
        <end position="220"/>
    </location>
</feature>
<dbReference type="STRING" id="582744.Msip34_0528"/>
<accession>C6X9F6</accession>
<dbReference type="EMBL" id="CP001674">
    <property type="protein sequence ID" value="ACT49776.1"/>
    <property type="molecule type" value="Genomic_DNA"/>
</dbReference>
<evidence type="ECO:0000256" key="1">
    <source>
        <dbReference type="SAM" id="SignalP"/>
    </source>
</evidence>
<dbReference type="Proteomes" id="UP000002743">
    <property type="component" value="Chromosome"/>
</dbReference>
<protein>
    <recommendedName>
        <fullName evidence="4">Lipoprotein</fullName>
    </recommendedName>
</protein>
<name>C6X9F6_METGS</name>
<evidence type="ECO:0000313" key="3">
    <source>
        <dbReference type="Proteomes" id="UP000002743"/>
    </source>
</evidence>
<dbReference type="AlphaFoldDB" id="C6X9F6"/>
<evidence type="ECO:0008006" key="4">
    <source>
        <dbReference type="Google" id="ProtNLM"/>
    </source>
</evidence>
<keyword evidence="1" id="KW-0732">Signal</keyword>